<dbReference type="InterPro" id="IPR036412">
    <property type="entry name" value="HAD-like_sf"/>
</dbReference>
<feature type="domain" description="AAA+ ATPase" evidence="2">
    <location>
        <begin position="247"/>
        <end position="412"/>
    </location>
</feature>
<dbReference type="EMBL" id="SLWM01000029">
    <property type="protein sequence ID" value="TCO11689.1"/>
    <property type="molecule type" value="Genomic_DNA"/>
</dbReference>
<dbReference type="Proteomes" id="UP000295818">
    <property type="component" value="Unassembled WGS sequence"/>
</dbReference>
<organism evidence="3 4">
    <name type="scientific">Kribbella orskensis</name>
    <dbReference type="NCBI Taxonomy" id="2512216"/>
    <lineage>
        <taxon>Bacteria</taxon>
        <taxon>Bacillati</taxon>
        <taxon>Actinomycetota</taxon>
        <taxon>Actinomycetes</taxon>
        <taxon>Propionibacteriales</taxon>
        <taxon>Kribbellaceae</taxon>
        <taxon>Kribbella</taxon>
    </lineage>
</organism>
<reference evidence="3 4" key="1">
    <citation type="journal article" date="2015" name="Stand. Genomic Sci.">
        <title>Genomic Encyclopedia of Bacterial and Archaeal Type Strains, Phase III: the genomes of soil and plant-associated and newly described type strains.</title>
        <authorList>
            <person name="Whitman W.B."/>
            <person name="Woyke T."/>
            <person name="Klenk H.P."/>
            <person name="Zhou Y."/>
            <person name="Lilburn T.G."/>
            <person name="Beck B.J."/>
            <person name="De Vos P."/>
            <person name="Vandamme P."/>
            <person name="Eisen J.A."/>
            <person name="Garrity G."/>
            <person name="Hugenholtz P."/>
            <person name="Kyrpides N.C."/>
        </authorList>
    </citation>
    <scope>NUCLEOTIDE SEQUENCE [LARGE SCALE GENOMIC DNA]</scope>
    <source>
        <strain evidence="3 4">VKM Ac-2538</strain>
    </source>
</reference>
<evidence type="ECO:0000256" key="1">
    <source>
        <dbReference type="SAM" id="MobiDB-lite"/>
    </source>
</evidence>
<name>A0ABY2B939_9ACTN</name>
<dbReference type="Pfam" id="PF08282">
    <property type="entry name" value="Hydrolase_3"/>
    <property type="match status" value="2"/>
</dbReference>
<dbReference type="Gene3D" id="3.40.50.1000">
    <property type="entry name" value="HAD superfamily/HAD-like"/>
    <property type="match status" value="1"/>
</dbReference>
<evidence type="ECO:0000259" key="2">
    <source>
        <dbReference type="SMART" id="SM00382"/>
    </source>
</evidence>
<accession>A0ABY2B939</accession>
<protein>
    <recommendedName>
        <fullName evidence="2">AAA+ ATPase domain-containing protein</fullName>
    </recommendedName>
</protein>
<dbReference type="SMART" id="SM00382">
    <property type="entry name" value="AAA"/>
    <property type="match status" value="1"/>
</dbReference>
<dbReference type="Gene3D" id="3.90.1070.10">
    <property type="match status" value="1"/>
</dbReference>
<dbReference type="PANTHER" id="PTHR10000:SF8">
    <property type="entry name" value="HAD SUPERFAMILY HYDROLASE-LIKE, TYPE 3"/>
    <property type="match status" value="1"/>
</dbReference>
<dbReference type="InterPro" id="IPR002789">
    <property type="entry name" value="HerA_central"/>
</dbReference>
<keyword evidence="4" id="KW-1185">Reference proteome</keyword>
<proteinExistence type="predicted"/>
<comment type="caution">
    <text evidence="3">The sequence shown here is derived from an EMBL/GenBank/DDBJ whole genome shotgun (WGS) entry which is preliminary data.</text>
</comment>
<dbReference type="Pfam" id="PF01935">
    <property type="entry name" value="DUF87"/>
    <property type="match status" value="1"/>
</dbReference>
<sequence>MGGFVQAVALDLDGTVADGGLSSEAMAAVRDGRDGGLAMVLVTGRIQAELEDEFGKVACEFDAVVAENGAVLLIGDEVRELARPVDVLLADWLAKRGVPVRRGRVVLACEAADADAVHHAVDELGLDCQLLRNRSALMVLPAGVSKGTGLLAALGELGISPHNAIAVGDAENDLALLEAAEVGVAVANAVPSLRQHADLVLDEPDGCGVVSLLTGPLVTGELLIRPARRRVAIGRFSDGSPATVPGAQANILVCGPTGAGKSHLAGLLVEQWVSAGYTVMVLDMEGDHIGLDRLHNTVVIGEHGLPSVPELLTIVRQHALSVVVDLSGVSEPAKFDYLRTLAAVIDEVRATSGLPHWIVVDEAQVALAEGGTTADVFRPQDRGYCLVTYRPDQLTPSVLAAVDFTLAVTGADRVVAGQYEQEPATATLREAGGLERPFVVAARRTPHRRHWHKYVTEPLPSHRWFYSPRRGQPVRPPMSRTSPAASPRPTRR</sequence>
<dbReference type="SUPFAM" id="SSF52540">
    <property type="entry name" value="P-loop containing nucleoside triphosphate hydrolases"/>
    <property type="match status" value="1"/>
</dbReference>
<evidence type="ECO:0000313" key="3">
    <source>
        <dbReference type="EMBL" id="TCO11689.1"/>
    </source>
</evidence>
<dbReference type="InterPro" id="IPR023214">
    <property type="entry name" value="HAD_sf"/>
</dbReference>
<dbReference type="Gene3D" id="3.40.50.300">
    <property type="entry name" value="P-loop containing nucleotide triphosphate hydrolases"/>
    <property type="match status" value="1"/>
</dbReference>
<dbReference type="PANTHER" id="PTHR10000">
    <property type="entry name" value="PHOSPHOSERINE PHOSPHATASE"/>
    <property type="match status" value="1"/>
</dbReference>
<gene>
    <name evidence="3" type="ORF">EV644_12958</name>
</gene>
<dbReference type="SUPFAM" id="SSF56784">
    <property type="entry name" value="HAD-like"/>
    <property type="match status" value="1"/>
</dbReference>
<dbReference type="RefSeq" id="WP_132195994.1">
    <property type="nucleotide sequence ID" value="NZ_SLWM01000029.1"/>
</dbReference>
<dbReference type="InterPro" id="IPR003593">
    <property type="entry name" value="AAA+_ATPase"/>
</dbReference>
<feature type="region of interest" description="Disordered" evidence="1">
    <location>
        <begin position="465"/>
        <end position="492"/>
    </location>
</feature>
<dbReference type="InterPro" id="IPR027417">
    <property type="entry name" value="P-loop_NTPase"/>
</dbReference>
<evidence type="ECO:0000313" key="4">
    <source>
        <dbReference type="Proteomes" id="UP000295818"/>
    </source>
</evidence>